<gene>
    <name evidence="2" type="ORF">EAY07_03165</name>
</gene>
<proteinExistence type="predicted"/>
<sequence>MKKTLLALAVVSISSQAFAEAPTAINSDQFKVSGQLGLGAYYDTFTESVYDDWATAATVKVAYKNGYVVGYLEADLEMNFDTDESKESPYEGAIQSGPATDIDKAWVGIDTSYGIASWGWENDTALDTVDGAGDLTVEFGNSAGDASDGFNVFQFRGQASSIAYGISYFDTSDDRDAADSGINGFLGFKSETVNVYAGYETRDEAKYDVVSLSGNAKFGAFQLGANAWINDGDKKDLTGKDASEKKSTGFYVSTAYSVSDDLTLALGYSATTDEAKGAADYDSSYANVAAFYNLNGVDVQVDIKQDIENGDAGKDQEETWVFAAAYWYF</sequence>
<accession>A0AAW4AW41</accession>
<evidence type="ECO:0000313" key="3">
    <source>
        <dbReference type="Proteomes" id="UP000722957"/>
    </source>
</evidence>
<dbReference type="Proteomes" id="UP000722957">
    <property type="component" value="Unassembled WGS sequence"/>
</dbReference>
<dbReference type="KEGG" id="vau:VANGNB10_cI1681c"/>
<feature type="chain" id="PRO_5044477284" evidence="1">
    <location>
        <begin position="20"/>
        <end position="329"/>
    </location>
</feature>
<evidence type="ECO:0000256" key="1">
    <source>
        <dbReference type="SAM" id="SignalP"/>
    </source>
</evidence>
<dbReference type="Gene3D" id="2.40.160.10">
    <property type="entry name" value="Porin"/>
    <property type="match status" value="1"/>
</dbReference>
<dbReference type="SUPFAM" id="SSF56935">
    <property type="entry name" value="Porins"/>
    <property type="match status" value="1"/>
</dbReference>
<name>A0AAW4AW41_VIBAN</name>
<evidence type="ECO:0000313" key="2">
    <source>
        <dbReference type="EMBL" id="MBF4271056.1"/>
    </source>
</evidence>
<reference evidence="2 3" key="1">
    <citation type="journal article" date="2021" name="PeerJ">
        <title>Analysis of 44 Vibrio anguillarum genomes reveals high genetic diversity.</title>
        <authorList>
            <person name="Hansen M.J."/>
            <person name="Dalsgaard I."/>
        </authorList>
    </citation>
    <scope>NUCLEOTIDE SEQUENCE [LARGE SCALE GENOMIC DNA]</scope>
    <source>
        <strain evidence="2 3">17-16730-2A</strain>
    </source>
</reference>
<dbReference type="AlphaFoldDB" id="A0AAW4AW41"/>
<protein>
    <submittedName>
        <fullName evidence="2">Porin</fullName>
    </submittedName>
</protein>
<dbReference type="RefSeq" id="WP_013856558.1">
    <property type="nucleotide sequence ID" value="NZ_CP020534.1"/>
</dbReference>
<dbReference type="EMBL" id="RDOM01000010">
    <property type="protein sequence ID" value="MBF4271056.1"/>
    <property type="molecule type" value="Genomic_DNA"/>
</dbReference>
<feature type="signal peptide" evidence="1">
    <location>
        <begin position="1"/>
        <end position="19"/>
    </location>
</feature>
<dbReference type="InterPro" id="IPR023614">
    <property type="entry name" value="Porin_dom_sf"/>
</dbReference>
<organism evidence="2 3">
    <name type="scientific">Vibrio anguillarum</name>
    <name type="common">Listonella anguillarum</name>
    <dbReference type="NCBI Taxonomy" id="55601"/>
    <lineage>
        <taxon>Bacteria</taxon>
        <taxon>Pseudomonadati</taxon>
        <taxon>Pseudomonadota</taxon>
        <taxon>Gammaproteobacteria</taxon>
        <taxon>Vibrionales</taxon>
        <taxon>Vibrionaceae</taxon>
        <taxon>Vibrio</taxon>
    </lineage>
</organism>
<comment type="caution">
    <text evidence="2">The sequence shown here is derived from an EMBL/GenBank/DDBJ whole genome shotgun (WGS) entry which is preliminary data.</text>
</comment>
<keyword evidence="1" id="KW-0732">Signal</keyword>